<evidence type="ECO:0000313" key="2">
    <source>
        <dbReference type="EMBL" id="MEF2967430.1"/>
    </source>
</evidence>
<evidence type="ECO:0000313" key="3">
    <source>
        <dbReference type="Proteomes" id="UP001306950"/>
    </source>
</evidence>
<sequence>MLGVMAGVYLLPALLETVLIRYGIVHLPVILNWDGILAVACIGVISAALGSWASSDVIRKTSPRILVVE</sequence>
<proteinExistence type="predicted"/>
<feature type="transmembrane region" description="Helical" evidence="1">
    <location>
        <begin position="6"/>
        <end position="24"/>
    </location>
</feature>
<evidence type="ECO:0000256" key="1">
    <source>
        <dbReference type="SAM" id="Phobius"/>
    </source>
</evidence>
<dbReference type="Proteomes" id="UP001306950">
    <property type="component" value="Unassembled WGS sequence"/>
</dbReference>
<evidence type="ECO:0008006" key="4">
    <source>
        <dbReference type="Google" id="ProtNLM"/>
    </source>
</evidence>
<dbReference type="EMBL" id="JAZHPZ010000008">
    <property type="protein sequence ID" value="MEF2967430.1"/>
    <property type="molecule type" value="Genomic_DNA"/>
</dbReference>
<name>A0ABU7VUJ2_9BACL</name>
<feature type="transmembrane region" description="Helical" evidence="1">
    <location>
        <begin position="36"/>
        <end position="54"/>
    </location>
</feature>
<gene>
    <name evidence="2" type="ORF">V3851_16510</name>
</gene>
<accession>A0ABU7VUJ2</accession>
<reference evidence="2 3" key="1">
    <citation type="submission" date="2024-02" db="EMBL/GenBank/DDBJ databases">
        <title>A nitrogen-fixing paenibacillus bacterium.</title>
        <authorList>
            <person name="Zhang W.L."/>
            <person name="Chen S.F."/>
        </authorList>
    </citation>
    <scope>NUCLEOTIDE SEQUENCE [LARGE SCALE GENOMIC DNA]</scope>
    <source>
        <strain evidence="2 3">M1</strain>
    </source>
</reference>
<keyword evidence="3" id="KW-1185">Reference proteome</keyword>
<organism evidence="2 3">
    <name type="scientific">Paenibacillus haidiansis</name>
    <dbReference type="NCBI Taxonomy" id="1574488"/>
    <lineage>
        <taxon>Bacteria</taxon>
        <taxon>Bacillati</taxon>
        <taxon>Bacillota</taxon>
        <taxon>Bacilli</taxon>
        <taxon>Bacillales</taxon>
        <taxon>Paenibacillaceae</taxon>
        <taxon>Paenibacillus</taxon>
    </lineage>
</organism>
<keyword evidence="1" id="KW-0812">Transmembrane</keyword>
<keyword evidence="1" id="KW-0472">Membrane</keyword>
<keyword evidence="1" id="KW-1133">Transmembrane helix</keyword>
<protein>
    <recommendedName>
        <fullName evidence="4">ABC transport system permease protein</fullName>
    </recommendedName>
</protein>
<dbReference type="RefSeq" id="WP_331847649.1">
    <property type="nucleotide sequence ID" value="NZ_JAZHPZ010000008.1"/>
</dbReference>
<comment type="caution">
    <text evidence="2">The sequence shown here is derived from an EMBL/GenBank/DDBJ whole genome shotgun (WGS) entry which is preliminary data.</text>
</comment>